<organism evidence="2">
    <name type="scientific">uncultured Acetobacteraceae bacterium</name>
    <dbReference type="NCBI Taxonomy" id="169975"/>
    <lineage>
        <taxon>Bacteria</taxon>
        <taxon>Pseudomonadati</taxon>
        <taxon>Pseudomonadota</taxon>
        <taxon>Alphaproteobacteria</taxon>
        <taxon>Acetobacterales</taxon>
        <taxon>Acetobacteraceae</taxon>
        <taxon>environmental samples</taxon>
    </lineage>
</organism>
<proteinExistence type="predicted"/>
<feature type="non-terminal residue" evidence="2">
    <location>
        <position position="1"/>
    </location>
</feature>
<reference evidence="2" key="1">
    <citation type="submission" date="2020-02" db="EMBL/GenBank/DDBJ databases">
        <authorList>
            <person name="Meier V. D."/>
        </authorList>
    </citation>
    <scope>NUCLEOTIDE SEQUENCE</scope>
    <source>
        <strain evidence="2">AVDCRST_MAG04</strain>
    </source>
</reference>
<feature type="compositionally biased region" description="Basic and acidic residues" evidence="1">
    <location>
        <begin position="179"/>
        <end position="192"/>
    </location>
</feature>
<feature type="region of interest" description="Disordered" evidence="1">
    <location>
        <begin position="1"/>
        <end position="192"/>
    </location>
</feature>
<protein>
    <submittedName>
        <fullName evidence="2">Transcriptional regulator, AcrR family</fullName>
    </submittedName>
</protein>
<dbReference type="EMBL" id="CADCTL010000086">
    <property type="protein sequence ID" value="CAA9232530.1"/>
    <property type="molecule type" value="Genomic_DNA"/>
</dbReference>
<feature type="compositionally biased region" description="Basic and acidic residues" evidence="1">
    <location>
        <begin position="73"/>
        <end position="98"/>
    </location>
</feature>
<gene>
    <name evidence="2" type="ORF">AVDCRST_MAG04-1200</name>
</gene>
<feature type="compositionally biased region" description="Basic residues" evidence="1">
    <location>
        <begin position="145"/>
        <end position="174"/>
    </location>
</feature>
<accession>A0A6J4HTL5</accession>
<evidence type="ECO:0000256" key="1">
    <source>
        <dbReference type="SAM" id="MobiDB-lite"/>
    </source>
</evidence>
<feature type="compositionally biased region" description="Basic and acidic residues" evidence="1">
    <location>
        <begin position="41"/>
        <end position="55"/>
    </location>
</feature>
<feature type="compositionally biased region" description="Basic residues" evidence="1">
    <location>
        <begin position="56"/>
        <end position="72"/>
    </location>
</feature>
<name>A0A6J4HTL5_9PROT</name>
<sequence length="192" mass="20559">GQRRGRPAEGGRTHPDRGEGPVLPARHPRHRRRGGLPRRGGHQDESLPRLPEQGRPRRRRPVRGRCGLRRLVRGGDRACADARGEAARGGRGVRDEAGKPGVPRLPAPPGAGGVPRSGAPDAPLGGGAQDPDARGPRGLGEGSRRRAARTAGRRPGHPHRRRLVHRALHGRRQGGRGAPPDRRDDLPGRLAV</sequence>
<feature type="compositionally biased region" description="Basic residues" evidence="1">
    <location>
        <begin position="26"/>
        <end position="40"/>
    </location>
</feature>
<dbReference type="AlphaFoldDB" id="A0A6J4HTL5"/>
<evidence type="ECO:0000313" key="2">
    <source>
        <dbReference type="EMBL" id="CAA9232530.1"/>
    </source>
</evidence>
<feature type="non-terminal residue" evidence="2">
    <location>
        <position position="192"/>
    </location>
</feature>
<feature type="compositionally biased region" description="Basic and acidic residues" evidence="1">
    <location>
        <begin position="1"/>
        <end position="19"/>
    </location>
</feature>